<dbReference type="EMBL" id="JACTVM010000002">
    <property type="protein sequence ID" value="MBC9226016.1"/>
    <property type="molecule type" value="Genomic_DNA"/>
</dbReference>
<keyword evidence="1" id="KW-0812">Transmembrane</keyword>
<keyword evidence="1" id="KW-0472">Membrane</keyword>
<sequence length="157" mass="17449">MPFDVLFNDSGDWQAWGTVVAAVAATAAGIYAKKTYESAERRDAEAVNLEVRMASADVVLTATNLGRAPVYHLLALELEPKRRGERLVQGVRRGGSLAPSPTHGSLTSHTFGFVHKPEGKLKYAIQFRDGAGRWWWRHENGELERHAPVGEPDDRNW</sequence>
<name>A0A8I0EVB3_9ACTN</name>
<feature type="transmembrane region" description="Helical" evidence="1">
    <location>
        <begin position="13"/>
        <end position="32"/>
    </location>
</feature>
<proteinExistence type="predicted"/>
<accession>A0A8I0EVB3</accession>
<reference evidence="2" key="1">
    <citation type="submission" date="2020-09" db="EMBL/GenBank/DDBJ databases">
        <title>Novel species in genus Aeromicrobium.</title>
        <authorList>
            <person name="Zhang G."/>
        </authorList>
    </citation>
    <scope>NUCLEOTIDE SEQUENCE</scope>
    <source>
        <strain evidence="2">Zg-636</strain>
    </source>
</reference>
<gene>
    <name evidence="2" type="ORF">IBG24_06800</name>
</gene>
<dbReference type="RefSeq" id="WP_187769064.1">
    <property type="nucleotide sequence ID" value="NZ_JACTVM010000002.1"/>
</dbReference>
<evidence type="ECO:0000256" key="1">
    <source>
        <dbReference type="SAM" id="Phobius"/>
    </source>
</evidence>
<organism evidence="2 3">
    <name type="scientific">Aeromicrobium senzhongii</name>
    <dbReference type="NCBI Taxonomy" id="2663859"/>
    <lineage>
        <taxon>Bacteria</taxon>
        <taxon>Bacillati</taxon>
        <taxon>Actinomycetota</taxon>
        <taxon>Actinomycetes</taxon>
        <taxon>Propionibacteriales</taxon>
        <taxon>Nocardioidaceae</taxon>
        <taxon>Aeromicrobium</taxon>
    </lineage>
</organism>
<keyword evidence="1" id="KW-1133">Transmembrane helix</keyword>
<comment type="caution">
    <text evidence="2">The sequence shown here is derived from an EMBL/GenBank/DDBJ whole genome shotgun (WGS) entry which is preliminary data.</text>
</comment>
<evidence type="ECO:0000313" key="3">
    <source>
        <dbReference type="Proteomes" id="UP000620591"/>
    </source>
</evidence>
<dbReference type="Proteomes" id="UP000620591">
    <property type="component" value="Unassembled WGS sequence"/>
</dbReference>
<evidence type="ECO:0000313" key="2">
    <source>
        <dbReference type="EMBL" id="MBC9226016.1"/>
    </source>
</evidence>
<dbReference type="AlphaFoldDB" id="A0A8I0EVB3"/>
<protein>
    <submittedName>
        <fullName evidence="2">Uncharacterized protein</fullName>
    </submittedName>
</protein>